<organism evidence="1 2">
    <name type="scientific">Cohaesibacter gelatinilyticus</name>
    <dbReference type="NCBI Taxonomy" id="372072"/>
    <lineage>
        <taxon>Bacteria</taxon>
        <taxon>Pseudomonadati</taxon>
        <taxon>Pseudomonadota</taxon>
        <taxon>Alphaproteobacteria</taxon>
        <taxon>Hyphomicrobiales</taxon>
        <taxon>Cohaesibacteraceae</taxon>
    </lineage>
</organism>
<protein>
    <recommendedName>
        <fullName evidence="3">DUF2267 domain-containing protein</fullName>
    </recommendedName>
</protein>
<accession>A0A285NDQ2</accession>
<dbReference type="AlphaFoldDB" id="A0A285NDQ2"/>
<sequence>MDEIIERIASAAGISPDIAKTAVQIILKFLNKEAPDDKMSILFDALPGASDLVSEDEGSSGGGLLGGLMGSMGGMGGAMAAMNELNSAGLDMGQVQSVASELIGAAKESVGEEVVDEIVSSVPGLNQII</sequence>
<evidence type="ECO:0000313" key="1">
    <source>
        <dbReference type="EMBL" id="SNZ07023.1"/>
    </source>
</evidence>
<keyword evidence="2" id="KW-1185">Reference proteome</keyword>
<name>A0A285NDQ2_9HYPH</name>
<evidence type="ECO:0000313" key="2">
    <source>
        <dbReference type="Proteomes" id="UP000219439"/>
    </source>
</evidence>
<gene>
    <name evidence="1" type="ORF">SAMN06265368_0619</name>
</gene>
<dbReference type="RefSeq" id="WP_170955928.1">
    <property type="nucleotide sequence ID" value="NZ_OBEL01000001.1"/>
</dbReference>
<reference evidence="1 2" key="1">
    <citation type="submission" date="2017-09" db="EMBL/GenBank/DDBJ databases">
        <authorList>
            <person name="Ehlers B."/>
            <person name="Leendertz F.H."/>
        </authorList>
    </citation>
    <scope>NUCLEOTIDE SEQUENCE [LARGE SCALE GENOMIC DNA]</scope>
    <source>
        <strain evidence="1 2">DSM 18289</strain>
    </source>
</reference>
<proteinExistence type="predicted"/>
<dbReference type="EMBL" id="OBEL01000001">
    <property type="protein sequence ID" value="SNZ07023.1"/>
    <property type="molecule type" value="Genomic_DNA"/>
</dbReference>
<dbReference type="Proteomes" id="UP000219439">
    <property type="component" value="Unassembled WGS sequence"/>
</dbReference>
<evidence type="ECO:0008006" key="3">
    <source>
        <dbReference type="Google" id="ProtNLM"/>
    </source>
</evidence>